<evidence type="ECO:0000256" key="5">
    <source>
        <dbReference type="ARBA" id="ARBA00023004"/>
    </source>
</evidence>
<name>A0A7X1HXU0_9ACTN</name>
<gene>
    <name evidence="7" type="ORF">H1R13_08320</name>
</gene>
<evidence type="ECO:0000256" key="3">
    <source>
        <dbReference type="ARBA" id="ARBA00022723"/>
    </source>
</evidence>
<dbReference type="EMBL" id="JACMHY010000002">
    <property type="protein sequence ID" value="MBC2865006.1"/>
    <property type="molecule type" value="Genomic_DNA"/>
</dbReference>
<sequence>MTVTDAANYAGALADRLFRLEPEALADPYPAYAALRADLPVHRWGPMVVVARYEDVKQALRDTEALSSVRTDGSRVALVREGITPEQNRKLDAVLANEDLWLVQLDDPEHARLQRFVKATFSRPRILKMRDRIQEFCDDLLDAAEASTPGRLELISDFAYKLPLLVICDLLGAEVKDAAKIREWSDHIAVAIGTSYANIDAAYDAVTSFQEYVSGLIERSRGAKTATDLFAQLVSADADGEFLTDQELVAMFTLLLFAGHETTTNLIANGIIELLRHPEQRALLADDPGRLDNAVSELLRYCSSVHAVHRVATRDCEIGGFSVKKGETVRLLLASANRDESVFENPDTLDVTREDARKHLGMGYGIHTCLGIWLARLETELAIGALLRRYPGLALEGEVEWARNFTLRGPVAMNLTY</sequence>
<dbReference type="SUPFAM" id="SSF48264">
    <property type="entry name" value="Cytochrome P450"/>
    <property type="match status" value="1"/>
</dbReference>
<dbReference type="GO" id="GO:0005506">
    <property type="term" value="F:iron ion binding"/>
    <property type="evidence" value="ECO:0007669"/>
    <property type="project" value="InterPro"/>
</dbReference>
<keyword evidence="8" id="KW-1185">Reference proteome</keyword>
<protein>
    <submittedName>
        <fullName evidence="7">Cytochrome P450</fullName>
    </submittedName>
</protein>
<reference evidence="7 8" key="1">
    <citation type="submission" date="2020-08" db="EMBL/GenBank/DDBJ databases">
        <title>Whole-Genome Sequence of French Clinical Streptomyces mexicanus Strain Q0842.</title>
        <authorList>
            <person name="Boxberger M."/>
            <person name="La Scola B."/>
        </authorList>
    </citation>
    <scope>NUCLEOTIDE SEQUENCE [LARGE SCALE GENOMIC DNA]</scope>
    <source>
        <strain evidence="7 8">Marseille-Q0842</strain>
    </source>
</reference>
<dbReference type="Gene3D" id="1.10.630.10">
    <property type="entry name" value="Cytochrome P450"/>
    <property type="match status" value="1"/>
</dbReference>
<keyword evidence="4" id="KW-0560">Oxidoreductase</keyword>
<dbReference type="InterPro" id="IPR036396">
    <property type="entry name" value="Cyt_P450_sf"/>
</dbReference>
<dbReference type="GO" id="GO:0020037">
    <property type="term" value="F:heme binding"/>
    <property type="evidence" value="ECO:0007669"/>
    <property type="project" value="InterPro"/>
</dbReference>
<dbReference type="AlphaFoldDB" id="A0A7X1HXU0"/>
<keyword evidence="3" id="KW-0479">Metal-binding</keyword>
<dbReference type="Proteomes" id="UP000517694">
    <property type="component" value="Unassembled WGS sequence"/>
</dbReference>
<dbReference type="FunFam" id="1.10.630.10:FF:000018">
    <property type="entry name" value="Cytochrome P450 monooxygenase"/>
    <property type="match status" value="1"/>
</dbReference>
<dbReference type="InterPro" id="IPR001128">
    <property type="entry name" value="Cyt_P450"/>
</dbReference>
<keyword evidence="2" id="KW-0349">Heme</keyword>
<evidence type="ECO:0000313" key="8">
    <source>
        <dbReference type="Proteomes" id="UP000517694"/>
    </source>
</evidence>
<comment type="caution">
    <text evidence="7">The sequence shown here is derived from an EMBL/GenBank/DDBJ whole genome shotgun (WGS) entry which is preliminary data.</text>
</comment>
<dbReference type="Pfam" id="PF00067">
    <property type="entry name" value="p450"/>
    <property type="match status" value="2"/>
</dbReference>
<evidence type="ECO:0000256" key="4">
    <source>
        <dbReference type="ARBA" id="ARBA00023002"/>
    </source>
</evidence>
<evidence type="ECO:0000256" key="2">
    <source>
        <dbReference type="ARBA" id="ARBA00022617"/>
    </source>
</evidence>
<dbReference type="PANTHER" id="PTHR46696:SF1">
    <property type="entry name" value="CYTOCHROME P450 YJIB-RELATED"/>
    <property type="match status" value="1"/>
</dbReference>
<comment type="similarity">
    <text evidence="1">Belongs to the cytochrome P450 family.</text>
</comment>
<evidence type="ECO:0000313" key="7">
    <source>
        <dbReference type="EMBL" id="MBC2865006.1"/>
    </source>
</evidence>
<dbReference type="CDD" id="cd20625">
    <property type="entry name" value="CYP164-like"/>
    <property type="match status" value="1"/>
</dbReference>
<accession>A0A7X1HXU0</accession>
<dbReference type="GO" id="GO:0004497">
    <property type="term" value="F:monooxygenase activity"/>
    <property type="evidence" value="ECO:0007669"/>
    <property type="project" value="UniProtKB-KW"/>
</dbReference>
<proteinExistence type="inferred from homology"/>
<evidence type="ECO:0000256" key="6">
    <source>
        <dbReference type="ARBA" id="ARBA00023033"/>
    </source>
</evidence>
<dbReference type="PRINTS" id="PR00359">
    <property type="entry name" value="BP450"/>
</dbReference>
<keyword evidence="6" id="KW-0503">Monooxygenase</keyword>
<keyword evidence="5" id="KW-0408">Iron</keyword>
<dbReference type="GO" id="GO:0016705">
    <property type="term" value="F:oxidoreductase activity, acting on paired donors, with incorporation or reduction of molecular oxygen"/>
    <property type="evidence" value="ECO:0007669"/>
    <property type="project" value="InterPro"/>
</dbReference>
<organism evidence="7 8">
    <name type="scientific">Streptomyces mexicanus</name>
    <dbReference type="NCBI Taxonomy" id="178566"/>
    <lineage>
        <taxon>Bacteria</taxon>
        <taxon>Bacillati</taxon>
        <taxon>Actinomycetota</taxon>
        <taxon>Actinomycetes</taxon>
        <taxon>Kitasatosporales</taxon>
        <taxon>Streptomycetaceae</taxon>
        <taxon>Streptomyces</taxon>
    </lineage>
</organism>
<dbReference type="PANTHER" id="PTHR46696">
    <property type="entry name" value="P450, PUTATIVE (EUROFUNG)-RELATED"/>
    <property type="match status" value="1"/>
</dbReference>
<dbReference type="InterPro" id="IPR002397">
    <property type="entry name" value="Cyt_P450_B"/>
</dbReference>
<dbReference type="RefSeq" id="WP_185947043.1">
    <property type="nucleotide sequence ID" value="NZ_JACMHY010000002.1"/>
</dbReference>
<evidence type="ECO:0000256" key="1">
    <source>
        <dbReference type="ARBA" id="ARBA00010617"/>
    </source>
</evidence>